<evidence type="ECO:0000259" key="8">
    <source>
        <dbReference type="Pfam" id="PF24626"/>
    </source>
</evidence>
<dbReference type="Proteomes" id="UP000323000">
    <property type="component" value="Chromosome 3"/>
</dbReference>
<keyword evidence="3 6" id="KW-0812">Transmembrane</keyword>
<accession>A0A5C7ICN3</accession>
<dbReference type="InterPro" id="IPR050352">
    <property type="entry name" value="ABCG_transporters"/>
</dbReference>
<feature type="transmembrane region" description="Helical" evidence="6">
    <location>
        <begin position="365"/>
        <end position="387"/>
    </location>
</feature>
<dbReference type="EMBL" id="VAHF01000003">
    <property type="protein sequence ID" value="TXG67083.1"/>
    <property type="molecule type" value="Genomic_DNA"/>
</dbReference>
<feature type="transmembrane region" description="Helical" evidence="6">
    <location>
        <begin position="330"/>
        <end position="353"/>
    </location>
</feature>
<dbReference type="Pfam" id="PF24626">
    <property type="entry name" value="SH3_Tf2-1"/>
    <property type="match status" value="1"/>
</dbReference>
<sequence>MTSNAIALTYGGKIPTAHKLAREWHEHADITQACLDKAARKMKKWADTKRQHLKFSEGDLVLIKLLPQQFKSLRQVHKGLVKKYEGPFSIIKRVGKVFYQVQLPPRLKIHPVFHVSFLKPYHADMEDPSRGESKRALTVLVTAFDKDLECILADRSVAMDYFASIGYSPLVPMNPLDFLLDLANGKWVFSNESGEEQAMVNQTLINSYKKLVDGKVKAELEDDHDENENTDPGFDKPENLFVEQNLQVALLYFYCDIWGFIAMLNAIFAFPQERMMLEKERSSGMYGLSSYFNSIIFADLPVQFVLHTVFISFTYYMAGFKLTFVNLCHTLFIVLYSFFISQGLGLAIGALVMKQKSALFLGDTLMLSFMLTSGFYIQNVPCFMAWIRYISVSHHTFKLLLGSQYKTSDTCENEKENHN</sequence>
<evidence type="ECO:0000313" key="9">
    <source>
        <dbReference type="EMBL" id="TXG67083.1"/>
    </source>
</evidence>
<protein>
    <submittedName>
        <fullName evidence="9">Uncharacterized protein</fullName>
    </submittedName>
</protein>
<feature type="domain" description="ABC-2 type transporter transmembrane" evidence="7">
    <location>
        <begin position="245"/>
        <end position="405"/>
    </location>
</feature>
<evidence type="ECO:0000256" key="1">
    <source>
        <dbReference type="ARBA" id="ARBA00004141"/>
    </source>
</evidence>
<dbReference type="InterPro" id="IPR056924">
    <property type="entry name" value="SH3_Tf2-1"/>
</dbReference>
<feature type="transmembrane region" description="Helical" evidence="6">
    <location>
        <begin position="249"/>
        <end position="270"/>
    </location>
</feature>
<keyword evidence="2" id="KW-0813">Transport</keyword>
<keyword evidence="10" id="KW-1185">Reference proteome</keyword>
<dbReference type="GO" id="GO:0005886">
    <property type="term" value="C:plasma membrane"/>
    <property type="evidence" value="ECO:0007669"/>
    <property type="project" value="TreeGrafter"/>
</dbReference>
<keyword evidence="5 6" id="KW-0472">Membrane</keyword>
<dbReference type="OrthoDB" id="2020640at2759"/>
<evidence type="ECO:0000256" key="2">
    <source>
        <dbReference type="ARBA" id="ARBA00022448"/>
    </source>
</evidence>
<dbReference type="Pfam" id="PF01061">
    <property type="entry name" value="ABC2_membrane"/>
    <property type="match status" value="1"/>
</dbReference>
<evidence type="ECO:0000256" key="6">
    <source>
        <dbReference type="SAM" id="Phobius"/>
    </source>
</evidence>
<reference evidence="10" key="1">
    <citation type="journal article" date="2019" name="Gigascience">
        <title>De novo genome assembly of the endangered Acer yangbiense, a plant species with extremely small populations endemic to Yunnan Province, China.</title>
        <authorList>
            <person name="Yang J."/>
            <person name="Wariss H.M."/>
            <person name="Tao L."/>
            <person name="Zhang R."/>
            <person name="Yun Q."/>
            <person name="Hollingsworth P."/>
            <person name="Dao Z."/>
            <person name="Luo G."/>
            <person name="Guo H."/>
            <person name="Ma Y."/>
            <person name="Sun W."/>
        </authorList>
    </citation>
    <scope>NUCLEOTIDE SEQUENCE [LARGE SCALE GENOMIC DNA]</scope>
    <source>
        <strain evidence="10">cv. Malutang</strain>
    </source>
</reference>
<keyword evidence="4 6" id="KW-1133">Transmembrane helix</keyword>
<dbReference type="InterPro" id="IPR013525">
    <property type="entry name" value="ABC2_TM"/>
</dbReference>
<name>A0A5C7ICN3_9ROSI</name>
<evidence type="ECO:0000256" key="3">
    <source>
        <dbReference type="ARBA" id="ARBA00022692"/>
    </source>
</evidence>
<proteinExistence type="predicted"/>
<comment type="subcellular location">
    <subcellularLocation>
        <location evidence="1">Membrane</location>
        <topology evidence="1">Multi-pass membrane protein</topology>
    </subcellularLocation>
</comment>
<evidence type="ECO:0000256" key="4">
    <source>
        <dbReference type="ARBA" id="ARBA00022989"/>
    </source>
</evidence>
<gene>
    <name evidence="9" type="ORF">EZV62_008358</name>
</gene>
<dbReference type="GO" id="GO:0140359">
    <property type="term" value="F:ABC-type transporter activity"/>
    <property type="evidence" value="ECO:0007669"/>
    <property type="project" value="InterPro"/>
</dbReference>
<evidence type="ECO:0000259" key="7">
    <source>
        <dbReference type="Pfam" id="PF01061"/>
    </source>
</evidence>
<feature type="transmembrane region" description="Helical" evidence="6">
    <location>
        <begin position="291"/>
        <end position="318"/>
    </location>
</feature>
<organism evidence="9 10">
    <name type="scientific">Acer yangbiense</name>
    <dbReference type="NCBI Taxonomy" id="1000413"/>
    <lineage>
        <taxon>Eukaryota</taxon>
        <taxon>Viridiplantae</taxon>
        <taxon>Streptophyta</taxon>
        <taxon>Embryophyta</taxon>
        <taxon>Tracheophyta</taxon>
        <taxon>Spermatophyta</taxon>
        <taxon>Magnoliopsida</taxon>
        <taxon>eudicotyledons</taxon>
        <taxon>Gunneridae</taxon>
        <taxon>Pentapetalae</taxon>
        <taxon>rosids</taxon>
        <taxon>malvids</taxon>
        <taxon>Sapindales</taxon>
        <taxon>Sapindaceae</taxon>
        <taxon>Hippocastanoideae</taxon>
        <taxon>Acereae</taxon>
        <taxon>Acer</taxon>
    </lineage>
</organism>
<dbReference type="PANTHER" id="PTHR48041">
    <property type="entry name" value="ABC TRANSPORTER G FAMILY MEMBER 28"/>
    <property type="match status" value="1"/>
</dbReference>
<feature type="domain" description="Tf2-1-like SH3-like" evidence="8">
    <location>
        <begin position="58"/>
        <end position="122"/>
    </location>
</feature>
<evidence type="ECO:0000256" key="5">
    <source>
        <dbReference type="ARBA" id="ARBA00023136"/>
    </source>
</evidence>
<comment type="caution">
    <text evidence="9">The sequence shown here is derived from an EMBL/GenBank/DDBJ whole genome shotgun (WGS) entry which is preliminary data.</text>
</comment>
<evidence type="ECO:0000313" key="10">
    <source>
        <dbReference type="Proteomes" id="UP000323000"/>
    </source>
</evidence>
<dbReference type="AlphaFoldDB" id="A0A5C7ICN3"/>
<dbReference type="PANTHER" id="PTHR48041:SF22">
    <property type="entry name" value="ABC TRANSPORTER G FAMILY MEMBER 9"/>
    <property type="match status" value="1"/>
</dbReference>